<dbReference type="Gene3D" id="2.30.130.30">
    <property type="entry name" value="Hypothetical protein"/>
    <property type="match status" value="1"/>
</dbReference>
<protein>
    <submittedName>
        <fullName evidence="1">Galactose oxidase</fullName>
    </submittedName>
</protein>
<organism evidence="1 2">
    <name type="scientific">Micractinium conductrix</name>
    <dbReference type="NCBI Taxonomy" id="554055"/>
    <lineage>
        <taxon>Eukaryota</taxon>
        <taxon>Viridiplantae</taxon>
        <taxon>Chlorophyta</taxon>
        <taxon>core chlorophytes</taxon>
        <taxon>Trebouxiophyceae</taxon>
        <taxon>Chlorellales</taxon>
        <taxon>Chlorellaceae</taxon>
        <taxon>Chlorella clade</taxon>
        <taxon>Micractinium</taxon>
    </lineage>
</organism>
<dbReference type="STRING" id="554055.A0A2P6V2D0"/>
<dbReference type="SUPFAM" id="SSF88697">
    <property type="entry name" value="PUA domain-like"/>
    <property type="match status" value="1"/>
</dbReference>
<dbReference type="EMBL" id="LHPF02000040">
    <property type="protein sequence ID" value="PSC68204.1"/>
    <property type="molecule type" value="Genomic_DNA"/>
</dbReference>
<name>A0A2P6V2D0_9CHLO</name>
<dbReference type="Proteomes" id="UP000239649">
    <property type="component" value="Unassembled WGS sequence"/>
</dbReference>
<dbReference type="OrthoDB" id="288590at2759"/>
<proteinExistence type="predicted"/>
<evidence type="ECO:0000313" key="1">
    <source>
        <dbReference type="EMBL" id="PSC68204.1"/>
    </source>
</evidence>
<evidence type="ECO:0000313" key="2">
    <source>
        <dbReference type="Proteomes" id="UP000239649"/>
    </source>
</evidence>
<dbReference type="InterPro" id="IPR015947">
    <property type="entry name" value="PUA-like_sf"/>
</dbReference>
<reference evidence="1 2" key="1">
    <citation type="journal article" date="2018" name="Plant J.">
        <title>Genome sequences of Chlorella sorokiniana UTEX 1602 and Micractinium conductrix SAG 241.80: implications to maltose excretion by a green alga.</title>
        <authorList>
            <person name="Arriola M.B."/>
            <person name="Velmurugan N."/>
            <person name="Zhang Y."/>
            <person name="Plunkett M.H."/>
            <person name="Hondzo H."/>
            <person name="Barney B.M."/>
        </authorList>
    </citation>
    <scope>NUCLEOTIDE SEQUENCE [LARGE SCALE GENOMIC DNA]</scope>
    <source>
        <strain evidence="1 2">SAG 241.80</strain>
    </source>
</reference>
<sequence>MGLEWALECKASWCDLILSGRKSLEVRTYPPPAELDGHKVWLLASLGPEGVATFGDSIAAGQAGGAVVGWVLFDGAIEYRDAAAFAADEAQHCVPVDSPYAFTSQGDEGTTLYGWQVVASHRLAVPLPLPAMRRHHRSVYRCSSG</sequence>
<accession>A0A2P6V2D0</accession>
<dbReference type="AlphaFoldDB" id="A0A2P6V2D0"/>
<comment type="caution">
    <text evidence="1">The sequence shown here is derived from an EMBL/GenBank/DDBJ whole genome shotgun (WGS) entry which is preliminary data.</text>
</comment>
<gene>
    <name evidence="1" type="ORF">C2E20_8156</name>
</gene>
<keyword evidence="2" id="KW-1185">Reference proteome</keyword>